<keyword evidence="2" id="KW-1185">Reference proteome</keyword>
<reference evidence="1" key="1">
    <citation type="submission" date="2015-04" db="EMBL/GenBank/DDBJ databases">
        <title>Draft Genome Sequences of Three Species of Emerging Human-Pathogenic Corynebacteria.</title>
        <authorList>
            <person name="Pacheco L.G."/>
            <person name="Mattos-Guaraldi A.L."/>
            <person name="Santos C.S."/>
            <person name="Veras A.O."/>
            <person name="Guimaraes L.C."/>
            <person name="Abreu V."/>
            <person name="Pereira F.L."/>
            <person name="Soares S.C."/>
            <person name="Dorella F.A."/>
            <person name="Carvalho A.F."/>
            <person name="Leal C.G."/>
            <person name="Figueiredo H.C."/>
            <person name="Ramos J.N."/>
            <person name="Vieira V."/>
            <person name="Farfour E."/>
            <person name="Guiso N."/>
            <person name="Hirata R.Jr."/>
            <person name="Ramos R.T."/>
            <person name="Azevedo V."/>
            <person name="Silva A."/>
        </authorList>
    </citation>
    <scope>NUCLEOTIDE SEQUENCE</scope>
    <source>
        <strain evidence="1">1941</strain>
    </source>
</reference>
<name>A0ACC4UCE1_9CORY</name>
<evidence type="ECO:0000313" key="2">
    <source>
        <dbReference type="Proteomes" id="UP000034245"/>
    </source>
</evidence>
<gene>
    <name evidence="1" type="ORF">WU87_03125</name>
</gene>
<evidence type="ECO:0000313" key="1">
    <source>
        <dbReference type="EMBL" id="KKO80788.1"/>
    </source>
</evidence>
<organism evidence="1 2">
    <name type="scientific">Corynebacterium minutissimum</name>
    <dbReference type="NCBI Taxonomy" id="38301"/>
    <lineage>
        <taxon>Bacteria</taxon>
        <taxon>Bacillati</taxon>
        <taxon>Actinomycetota</taxon>
        <taxon>Actinomycetes</taxon>
        <taxon>Mycobacteriales</taxon>
        <taxon>Corynebacteriaceae</taxon>
        <taxon>Corynebacterium</taxon>
    </lineage>
</organism>
<proteinExistence type="predicted"/>
<accession>A0ACC4UCE1</accession>
<dbReference type="EMBL" id="LAYQ01000007">
    <property type="protein sequence ID" value="KKO80788.1"/>
    <property type="molecule type" value="Genomic_DNA"/>
</dbReference>
<comment type="caution">
    <text evidence="1">The sequence shown here is derived from an EMBL/GenBank/DDBJ whole genome shotgun (WGS) entry which is preliminary data.</text>
</comment>
<sequence>MALTRNYARYGASTTFFDSVEEFLSSTVPASSSEEAEAISIRYGAALMDVLVEDRGADVTIVLFHAAIDPAKTSLPVFIGKQMVEGIDANLVYISDPSLDRGASIGWFTGDESRPFQEDLTSCLSHIFASFHPDAPVGELGKKAIFFGASAGGFAALYFSRRFPGSLAVVSNPQTHIGRYLEPQVKAYRKKCWSSQKLSETTMTFDLVTEYGKGFNNYVAYLQNEDDELHYTQHYLPWSQAVAERPQQWRLLLGDWGEGHAPAPQMLLTGILGYAASLAGDWERLFEDEMFASSDLGRP</sequence>
<protein>
    <submittedName>
        <fullName evidence="1">Uncharacterized protein</fullName>
    </submittedName>
</protein>
<dbReference type="Proteomes" id="UP000034245">
    <property type="component" value="Unassembled WGS sequence"/>
</dbReference>